<name>A0A6C1BZL8_9ACTN</name>
<gene>
    <name evidence="1" type="ORF">D8771_17340</name>
</gene>
<dbReference type="GeneID" id="75184763"/>
<sequence length="131" mass="13977">MASHTQPLTRLGELTFQADDETLALEVRALVDPAATLRLNGKQSDVAGCLRHVSELRSAMDEGTITVLDEASDGATGTMATRVAVRMAMKDGSVVQGESHLIGRLGDDGRITKMVETGRLLTPEDDPVEES</sequence>
<evidence type="ECO:0000313" key="2">
    <source>
        <dbReference type="Proteomes" id="UP000298111"/>
    </source>
</evidence>
<proteinExistence type="predicted"/>
<dbReference type="SUPFAM" id="SSF54427">
    <property type="entry name" value="NTF2-like"/>
    <property type="match status" value="1"/>
</dbReference>
<dbReference type="RefSeq" id="WP_051705895.1">
    <property type="nucleotide sequence ID" value="NZ_CP048875.1"/>
</dbReference>
<dbReference type="InterPro" id="IPR032710">
    <property type="entry name" value="NTF2-like_dom_sf"/>
</dbReference>
<dbReference type="EMBL" id="RCIY01000062">
    <property type="protein sequence ID" value="TGG82348.1"/>
    <property type="molecule type" value="Genomic_DNA"/>
</dbReference>
<evidence type="ECO:0000313" key="1">
    <source>
        <dbReference type="EMBL" id="TGG82348.1"/>
    </source>
</evidence>
<dbReference type="Proteomes" id="UP000298111">
    <property type="component" value="Unassembled WGS sequence"/>
</dbReference>
<accession>A0A6C1BZL8</accession>
<protein>
    <submittedName>
        <fullName evidence="1">Uncharacterized protein</fullName>
    </submittedName>
</protein>
<comment type="caution">
    <text evidence="1">The sequence shown here is derived from an EMBL/GenBank/DDBJ whole genome shotgun (WGS) entry which is preliminary data.</text>
</comment>
<reference evidence="1 2" key="1">
    <citation type="submission" date="2018-10" db="EMBL/GenBank/DDBJ databases">
        <title>Isolation of pseudouridimycin from Streptomyces albus DSM 40763.</title>
        <authorList>
            <person name="Rosenqvist P."/>
            <person name="Metsae-Ketelae M."/>
            <person name="Virta P."/>
        </authorList>
    </citation>
    <scope>NUCLEOTIDE SEQUENCE [LARGE SCALE GENOMIC DNA]</scope>
    <source>
        <strain evidence="1 2">DSM 40763</strain>
    </source>
</reference>
<organism evidence="1 2">
    <name type="scientific">Streptomyces albus</name>
    <dbReference type="NCBI Taxonomy" id="1888"/>
    <lineage>
        <taxon>Bacteria</taxon>
        <taxon>Bacillati</taxon>
        <taxon>Actinomycetota</taxon>
        <taxon>Actinomycetes</taxon>
        <taxon>Kitasatosporales</taxon>
        <taxon>Streptomycetaceae</taxon>
        <taxon>Streptomyces</taxon>
    </lineage>
</organism>
<dbReference type="AlphaFoldDB" id="A0A6C1BZL8"/>